<evidence type="ECO:0000256" key="2">
    <source>
        <dbReference type="ARBA" id="ARBA00008954"/>
    </source>
</evidence>
<evidence type="ECO:0000256" key="4">
    <source>
        <dbReference type="ARBA" id="ARBA00022679"/>
    </source>
</evidence>
<dbReference type="InterPro" id="IPR015422">
    <property type="entry name" value="PyrdxlP-dep_Trfase_small"/>
</dbReference>
<dbReference type="GO" id="GO:0030170">
    <property type="term" value="F:pyridoxal phosphate binding"/>
    <property type="evidence" value="ECO:0007669"/>
    <property type="project" value="InterPro"/>
</dbReference>
<sequence length="456" mass="49695">MTKTAAALSNLGAIDAAHHFHPFSDMKKLNADGTKIINRADGVHIWDSNGKQYLDAFAGLWCVNVGYGRQSIADAAYAQMQELPYYNTFFGTTTPPTTLLAQKIASHTGGKLNHVFFTNSGSEASDTWFRMARVYWKALGHETKTQVIARRNAYHGSTVAGASLGGMKWMHEQGNLPIPGIHHIGQPYWYGEGGDLTPEAFGLKVAQELEAKILELGEENVAAFVAEPIQGAGGVIVPPSTYWPEIKRIAAKYKILLVADEVICGFGRLGTWFGHQYYDFEPDLAPIAKGLSSGYLPIGGVLMSERVAKVMIEELGDFYHGYTYSGHPVAAAAAIENLRIIEEEGLVERVRDDIGPYLAKALASLADHDLVGEAVSVGLMGAVQIAADKATRRRFAKPDEVGTLVRNQCVGNGVILRATGDRMLFSPPMIISHAEVDQAVDTLRKGLDWLKENHKE</sequence>
<dbReference type="Pfam" id="PF00202">
    <property type="entry name" value="Aminotran_3"/>
    <property type="match status" value="1"/>
</dbReference>
<dbReference type="EMBL" id="JABBGK010000001">
    <property type="protein sequence ID" value="NML74302.1"/>
    <property type="molecule type" value="Genomic_DNA"/>
</dbReference>
<gene>
    <name evidence="7" type="ORF">HHL25_09235</name>
</gene>
<dbReference type="Gene3D" id="3.40.640.10">
    <property type="entry name" value="Type I PLP-dependent aspartate aminotransferase-like (Major domain)"/>
    <property type="match status" value="1"/>
</dbReference>
<name>A0A7Y0AVK0_9HYPH</name>
<dbReference type="InterPro" id="IPR015424">
    <property type="entry name" value="PyrdxlP-dep_Trfase"/>
</dbReference>
<comment type="cofactor">
    <cofactor evidence="1">
        <name>pyridoxal 5'-phosphate</name>
        <dbReference type="ChEBI" id="CHEBI:597326"/>
    </cofactor>
</comment>
<evidence type="ECO:0000256" key="1">
    <source>
        <dbReference type="ARBA" id="ARBA00001933"/>
    </source>
</evidence>
<dbReference type="PANTHER" id="PTHR43094:SF1">
    <property type="entry name" value="AMINOTRANSFERASE CLASS-III"/>
    <property type="match status" value="1"/>
</dbReference>
<dbReference type="GO" id="GO:0005829">
    <property type="term" value="C:cytosol"/>
    <property type="evidence" value="ECO:0007669"/>
    <property type="project" value="TreeGrafter"/>
</dbReference>
<dbReference type="Gene3D" id="3.90.1150.10">
    <property type="entry name" value="Aspartate Aminotransferase, domain 1"/>
    <property type="match status" value="1"/>
</dbReference>
<dbReference type="Proteomes" id="UP000541470">
    <property type="component" value="Unassembled WGS sequence"/>
</dbReference>
<accession>A0A7Y0AVK0</accession>
<evidence type="ECO:0000313" key="8">
    <source>
        <dbReference type="Proteomes" id="UP000541470"/>
    </source>
</evidence>
<protein>
    <submittedName>
        <fullName evidence="7">Aspartate aminotransferase family protein</fullName>
    </submittedName>
</protein>
<dbReference type="SUPFAM" id="SSF53383">
    <property type="entry name" value="PLP-dependent transferases"/>
    <property type="match status" value="1"/>
</dbReference>
<dbReference type="GO" id="GO:0008483">
    <property type="term" value="F:transaminase activity"/>
    <property type="evidence" value="ECO:0007669"/>
    <property type="project" value="UniProtKB-KW"/>
</dbReference>
<dbReference type="NCBIfam" id="NF005682">
    <property type="entry name" value="PRK07480.1"/>
    <property type="match status" value="1"/>
</dbReference>
<dbReference type="CDD" id="cd00610">
    <property type="entry name" value="OAT_like"/>
    <property type="match status" value="1"/>
</dbReference>
<evidence type="ECO:0000313" key="7">
    <source>
        <dbReference type="EMBL" id="NML74302.1"/>
    </source>
</evidence>
<dbReference type="PIRSF" id="PIRSF000521">
    <property type="entry name" value="Transaminase_4ab_Lys_Orn"/>
    <property type="match status" value="1"/>
</dbReference>
<reference evidence="7 8" key="1">
    <citation type="submission" date="2020-04" db="EMBL/GenBank/DDBJ databases">
        <title>Rhizobium sp. S-51 isolated from soil.</title>
        <authorList>
            <person name="Dahal R.H."/>
        </authorList>
    </citation>
    <scope>NUCLEOTIDE SEQUENCE [LARGE SCALE GENOMIC DNA]</scope>
    <source>
        <strain evidence="7 8">S-51</strain>
    </source>
</reference>
<dbReference type="PANTHER" id="PTHR43094">
    <property type="entry name" value="AMINOTRANSFERASE"/>
    <property type="match status" value="1"/>
</dbReference>
<dbReference type="AlphaFoldDB" id="A0A7Y0AVK0"/>
<keyword evidence="5 6" id="KW-0663">Pyridoxal phosphate</keyword>
<evidence type="ECO:0000256" key="6">
    <source>
        <dbReference type="RuleBase" id="RU003560"/>
    </source>
</evidence>
<keyword evidence="8" id="KW-1185">Reference proteome</keyword>
<evidence type="ECO:0000256" key="5">
    <source>
        <dbReference type="ARBA" id="ARBA00022898"/>
    </source>
</evidence>
<organism evidence="7 8">
    <name type="scientific">Rhizobium terricola</name>
    <dbReference type="NCBI Taxonomy" id="2728849"/>
    <lineage>
        <taxon>Bacteria</taxon>
        <taxon>Pseudomonadati</taxon>
        <taxon>Pseudomonadota</taxon>
        <taxon>Alphaproteobacteria</taxon>
        <taxon>Hyphomicrobiales</taxon>
        <taxon>Rhizobiaceae</taxon>
        <taxon>Rhizobium/Agrobacterium group</taxon>
        <taxon>Rhizobium</taxon>
    </lineage>
</organism>
<comment type="caution">
    <text evidence="7">The sequence shown here is derived from an EMBL/GenBank/DDBJ whole genome shotgun (WGS) entry which is preliminary data.</text>
</comment>
<proteinExistence type="inferred from homology"/>
<dbReference type="FunFam" id="3.40.640.10:FF:000014">
    <property type="entry name" value="Adenosylmethionine-8-amino-7-oxononanoate aminotransferase, probable"/>
    <property type="match status" value="1"/>
</dbReference>
<dbReference type="PROSITE" id="PS00600">
    <property type="entry name" value="AA_TRANSFER_CLASS_3"/>
    <property type="match status" value="1"/>
</dbReference>
<dbReference type="InterPro" id="IPR015421">
    <property type="entry name" value="PyrdxlP-dep_Trfase_major"/>
</dbReference>
<keyword evidence="4 7" id="KW-0808">Transferase</keyword>
<keyword evidence="3 7" id="KW-0032">Aminotransferase</keyword>
<comment type="similarity">
    <text evidence="2 6">Belongs to the class-III pyridoxal-phosphate-dependent aminotransferase family.</text>
</comment>
<evidence type="ECO:0000256" key="3">
    <source>
        <dbReference type="ARBA" id="ARBA00022576"/>
    </source>
</evidence>
<dbReference type="InterPro" id="IPR005814">
    <property type="entry name" value="Aminotrans_3"/>
</dbReference>
<dbReference type="RefSeq" id="WP_169589318.1">
    <property type="nucleotide sequence ID" value="NZ_JABBGK010000001.1"/>
</dbReference>
<dbReference type="InterPro" id="IPR049704">
    <property type="entry name" value="Aminotrans_3_PPA_site"/>
</dbReference>